<dbReference type="Proteomes" id="UP000297703">
    <property type="component" value="Unassembled WGS sequence"/>
</dbReference>
<keyword evidence="2" id="KW-1185">Reference proteome</keyword>
<evidence type="ECO:0000313" key="1">
    <source>
        <dbReference type="EMBL" id="TFK08697.1"/>
    </source>
</evidence>
<comment type="caution">
    <text evidence="1">The sequence shown here is derived from an EMBL/GenBank/DDBJ whole genome shotgun (WGS) entry which is preliminary data.</text>
</comment>
<dbReference type="EMBL" id="QXTE01000065">
    <property type="protein sequence ID" value="TFK08697.1"/>
    <property type="molecule type" value="Genomic_DNA"/>
</dbReference>
<name>A0A4D9EE97_9SAUR</name>
<dbReference type="AlphaFoldDB" id="A0A4D9EE97"/>
<reference evidence="1 2" key="2">
    <citation type="submission" date="2019-04" db="EMBL/GenBank/DDBJ databases">
        <title>The genome sequence of big-headed turtle.</title>
        <authorList>
            <person name="Gong S."/>
        </authorList>
    </citation>
    <scope>NUCLEOTIDE SEQUENCE [LARGE SCALE GENOMIC DNA]</scope>
    <source>
        <strain evidence="1">DO16091913</strain>
        <tissue evidence="1">Muscle</tissue>
    </source>
</reference>
<gene>
    <name evidence="1" type="ORF">DR999_PMT08297</name>
</gene>
<reference evidence="1 2" key="1">
    <citation type="submission" date="2019-04" db="EMBL/GenBank/DDBJ databases">
        <title>Draft genome of the big-headed turtle Platysternon megacephalum.</title>
        <authorList>
            <person name="Gong S."/>
        </authorList>
    </citation>
    <scope>NUCLEOTIDE SEQUENCE [LARGE SCALE GENOMIC DNA]</scope>
    <source>
        <strain evidence="1">DO16091913</strain>
        <tissue evidence="1">Muscle</tissue>
    </source>
</reference>
<sequence>MTTSVKGGEALSHITCSSQMVHSQHRLALTPAPLASDGQTATGAGFAPSQVAGVFPGRQGAAVSNGSAQVGRRAAAAQIQPPSTLRGSDSPVGGVVFLQVPANEKNVTSASNRSSMWLKQWPHARLLLSPRTLRHPWVLAGSSSCSRLH</sequence>
<evidence type="ECO:0000313" key="2">
    <source>
        <dbReference type="Proteomes" id="UP000297703"/>
    </source>
</evidence>
<protein>
    <submittedName>
        <fullName evidence="1">Ras-related protein Rap-1b</fullName>
    </submittedName>
</protein>
<proteinExistence type="predicted"/>
<accession>A0A4D9EE97</accession>
<organism evidence="1 2">
    <name type="scientific">Platysternon megacephalum</name>
    <name type="common">big-headed turtle</name>
    <dbReference type="NCBI Taxonomy" id="55544"/>
    <lineage>
        <taxon>Eukaryota</taxon>
        <taxon>Metazoa</taxon>
        <taxon>Chordata</taxon>
        <taxon>Craniata</taxon>
        <taxon>Vertebrata</taxon>
        <taxon>Euteleostomi</taxon>
        <taxon>Archelosauria</taxon>
        <taxon>Testudinata</taxon>
        <taxon>Testudines</taxon>
        <taxon>Cryptodira</taxon>
        <taxon>Durocryptodira</taxon>
        <taxon>Testudinoidea</taxon>
        <taxon>Platysternidae</taxon>
        <taxon>Platysternon</taxon>
    </lineage>
</organism>